<sequence>MKTKSITKRNMLLGGLGAVTSVAAAGLFGGVALDASVPFDDTILSNDGIPIGTVKEFLYPNVIDLWSDKRNLTVKSHVTLPPGWVIESAQFIVHVKKHTVTYSHQIDQPQSVSLSQETLVHIANKAKSAVGMFSGKAKIEASGKLSAAAAAVRHRFALDATSHGRVRYTGWADGKRYSSKDGVIRASLSVTARRAPTADEVDATLATLAAKLADANTSMLRDAVKALQGIKDATKPATA</sequence>
<dbReference type="RefSeq" id="WP_093256382.1">
    <property type="nucleotide sequence ID" value="NZ_FNQM01000031.1"/>
</dbReference>
<protein>
    <submittedName>
        <fullName evidence="1">Uncharacterized protein</fullName>
    </submittedName>
</protein>
<dbReference type="Proteomes" id="UP000198703">
    <property type="component" value="Unassembled WGS sequence"/>
</dbReference>
<evidence type="ECO:0000313" key="2">
    <source>
        <dbReference type="Proteomes" id="UP000198703"/>
    </source>
</evidence>
<dbReference type="EMBL" id="FNQM01000031">
    <property type="protein sequence ID" value="SEB02032.1"/>
    <property type="molecule type" value="Genomic_DNA"/>
</dbReference>
<reference evidence="1 2" key="1">
    <citation type="submission" date="2016-10" db="EMBL/GenBank/DDBJ databases">
        <authorList>
            <person name="de Groot N.N."/>
        </authorList>
    </citation>
    <scope>NUCLEOTIDE SEQUENCE [LARGE SCALE GENOMIC DNA]</scope>
    <source>
        <strain evidence="1 2">DSM 15345</strain>
    </source>
</reference>
<accession>A0A1H4FZX3</accession>
<gene>
    <name evidence="1" type="ORF">SAMN05444370_1311</name>
</gene>
<proteinExistence type="predicted"/>
<keyword evidence="2" id="KW-1185">Reference proteome</keyword>
<organism evidence="1 2">
    <name type="scientific">Rubrimonas cliftonensis</name>
    <dbReference type="NCBI Taxonomy" id="89524"/>
    <lineage>
        <taxon>Bacteria</taxon>
        <taxon>Pseudomonadati</taxon>
        <taxon>Pseudomonadota</taxon>
        <taxon>Alphaproteobacteria</taxon>
        <taxon>Rhodobacterales</taxon>
        <taxon>Paracoccaceae</taxon>
        <taxon>Rubrimonas</taxon>
    </lineage>
</organism>
<name>A0A1H4FZX3_9RHOB</name>
<evidence type="ECO:0000313" key="1">
    <source>
        <dbReference type="EMBL" id="SEB02032.1"/>
    </source>
</evidence>
<dbReference type="AlphaFoldDB" id="A0A1H4FZX3"/>
<dbReference type="OrthoDB" id="9930261at2"/>